<dbReference type="Pfam" id="PF01944">
    <property type="entry name" value="SpoIIM"/>
    <property type="match status" value="1"/>
</dbReference>
<keyword evidence="2" id="KW-1185">Reference proteome</keyword>
<dbReference type="AlphaFoldDB" id="A0A0U5BD31"/>
<accession>A0A0U5BD31</accession>
<dbReference type="EMBL" id="AP017312">
    <property type="protein sequence ID" value="BAU26062.1"/>
    <property type="molecule type" value="Genomic_DNA"/>
</dbReference>
<dbReference type="OrthoDB" id="161024at2"/>
<dbReference type="Proteomes" id="UP000217696">
    <property type="component" value="Chromosome"/>
</dbReference>
<proteinExistence type="predicted"/>
<dbReference type="KEGG" id="asoc:CB4_00151"/>
<reference evidence="1 2" key="1">
    <citation type="submission" date="2015-12" db="EMBL/GenBank/DDBJ databases">
        <title>Genome sequence of Aneurinibacillus soli.</title>
        <authorList>
            <person name="Lee J.S."/>
            <person name="Lee K.C."/>
            <person name="Kim K.K."/>
            <person name="Lee B.W."/>
        </authorList>
    </citation>
    <scope>NUCLEOTIDE SEQUENCE [LARGE SCALE GENOMIC DNA]</scope>
    <source>
        <strain evidence="1 2">CB4</strain>
    </source>
</reference>
<dbReference type="PANTHER" id="PTHR35337">
    <property type="entry name" value="SLR1478 PROTEIN"/>
    <property type="match status" value="1"/>
</dbReference>
<dbReference type="RefSeq" id="WP_096463142.1">
    <property type="nucleotide sequence ID" value="NZ_AP017312.1"/>
</dbReference>
<dbReference type="InterPro" id="IPR002798">
    <property type="entry name" value="SpoIIM-like"/>
</dbReference>
<gene>
    <name evidence="1" type="ORF">CB4_00151</name>
</gene>
<organism evidence="1 2">
    <name type="scientific">Aneurinibacillus soli</name>
    <dbReference type="NCBI Taxonomy" id="1500254"/>
    <lineage>
        <taxon>Bacteria</taxon>
        <taxon>Bacillati</taxon>
        <taxon>Bacillota</taxon>
        <taxon>Bacilli</taxon>
        <taxon>Bacillales</taxon>
        <taxon>Paenibacillaceae</taxon>
        <taxon>Aneurinibacillus group</taxon>
        <taxon>Aneurinibacillus</taxon>
    </lineage>
</organism>
<dbReference type="PANTHER" id="PTHR35337:SF1">
    <property type="entry name" value="SLR1478 PROTEIN"/>
    <property type="match status" value="1"/>
</dbReference>
<evidence type="ECO:0000313" key="1">
    <source>
        <dbReference type="EMBL" id="BAU26062.1"/>
    </source>
</evidence>
<evidence type="ECO:0000313" key="2">
    <source>
        <dbReference type="Proteomes" id="UP000217696"/>
    </source>
</evidence>
<name>A0A0U5BD31_9BACL</name>
<sequence length="216" mass="24011">MVKRLSYILQENRRYIGIAALLMVMGGAIGYISADQFAETLKRMIDGILKSAKQEQTGADIFWLIFRNNVMVAMMMIGLGIFFFGIYPAFTLLMNGAILGFLLKTISSKGISASKVLIGGILPHGILELSMIILSGAIGMKLGIRLYEWVLAMLVPERRRMANDRLYKLLEQLPLLFGTVVLGLFVAAIIETMITPYILQALLTVQEASVMKQIFK</sequence>
<protein>
    <submittedName>
        <fullName evidence="1">Uncharacterized protein</fullName>
    </submittedName>
</protein>